<dbReference type="AlphaFoldDB" id="A0AAV8U405"/>
<comment type="caution">
    <text evidence="2">The sequence shown here is derived from an EMBL/GenBank/DDBJ whole genome shotgun (WGS) entry which is preliminary data.</text>
</comment>
<protein>
    <submittedName>
        <fullName evidence="2">Uncharacterized protein</fullName>
    </submittedName>
</protein>
<dbReference type="EMBL" id="JAIWQS010000001">
    <property type="protein sequence ID" value="KAJ8774021.1"/>
    <property type="molecule type" value="Genomic_DNA"/>
</dbReference>
<gene>
    <name evidence="2" type="ORF">K2173_009452</name>
</gene>
<keyword evidence="1" id="KW-0812">Transmembrane</keyword>
<evidence type="ECO:0000313" key="2">
    <source>
        <dbReference type="EMBL" id="KAJ8774021.1"/>
    </source>
</evidence>
<dbReference type="PANTHER" id="PTHR36779">
    <property type="entry name" value="OSJNBA0083N12.13 PROTEIN"/>
    <property type="match status" value="1"/>
</dbReference>
<evidence type="ECO:0000256" key="1">
    <source>
        <dbReference type="SAM" id="Phobius"/>
    </source>
</evidence>
<name>A0AAV8U405_9ROSI</name>
<feature type="transmembrane region" description="Helical" evidence="1">
    <location>
        <begin position="263"/>
        <end position="282"/>
    </location>
</feature>
<feature type="transmembrane region" description="Helical" evidence="1">
    <location>
        <begin position="218"/>
        <end position="243"/>
    </location>
</feature>
<keyword evidence="1" id="KW-1133">Transmembrane helix</keyword>
<proteinExistence type="predicted"/>
<accession>A0AAV8U405</accession>
<evidence type="ECO:0000313" key="3">
    <source>
        <dbReference type="Proteomes" id="UP001159364"/>
    </source>
</evidence>
<feature type="transmembrane region" description="Helical" evidence="1">
    <location>
        <begin position="20"/>
        <end position="45"/>
    </location>
</feature>
<dbReference type="Proteomes" id="UP001159364">
    <property type="component" value="Linkage Group LG01"/>
</dbReference>
<dbReference type="PANTHER" id="PTHR36779:SF1">
    <property type="entry name" value="OS04G0600400 PROTEIN"/>
    <property type="match status" value="1"/>
</dbReference>
<organism evidence="2 3">
    <name type="scientific">Erythroxylum novogranatense</name>
    <dbReference type="NCBI Taxonomy" id="1862640"/>
    <lineage>
        <taxon>Eukaryota</taxon>
        <taxon>Viridiplantae</taxon>
        <taxon>Streptophyta</taxon>
        <taxon>Embryophyta</taxon>
        <taxon>Tracheophyta</taxon>
        <taxon>Spermatophyta</taxon>
        <taxon>Magnoliopsida</taxon>
        <taxon>eudicotyledons</taxon>
        <taxon>Gunneridae</taxon>
        <taxon>Pentapetalae</taxon>
        <taxon>rosids</taxon>
        <taxon>fabids</taxon>
        <taxon>Malpighiales</taxon>
        <taxon>Erythroxylaceae</taxon>
        <taxon>Erythroxylum</taxon>
    </lineage>
</organism>
<sequence length="299" mass="34700">MEPPQEPENRKMGLRNVVLRLSLVILLPIFAFFFLSFSIVVVAVLGGHVTISYPFSIPSQCRIVSSSVDLRFSKICELGVLNYKAKNVFHPFERSKFRCHYDYYWASVFEVEYRDRSLGRRYMALAETPDEALPLNCRPSFGAAWLTKNKFKVNKTYDCWYTSDISKVSLYRDDIFGCGTKDSFSMKIIRHYFTQFTNFAYSLFRSKKGSATYWRWEAIAGAVSGFITSVISISLIRIFQLIIPWLHKTYVAAAVARTINTVFLKRVCFLVAYFSVMGWFAIQYGKRLGLSEIYRVYNY</sequence>
<keyword evidence="1" id="KW-0472">Membrane</keyword>
<reference evidence="2 3" key="1">
    <citation type="submission" date="2021-09" db="EMBL/GenBank/DDBJ databases">
        <title>Genomic insights and catalytic innovation underlie evolution of tropane alkaloids biosynthesis.</title>
        <authorList>
            <person name="Wang Y.-J."/>
            <person name="Tian T."/>
            <person name="Huang J.-P."/>
            <person name="Huang S.-X."/>
        </authorList>
    </citation>
    <scope>NUCLEOTIDE SEQUENCE [LARGE SCALE GENOMIC DNA]</scope>
    <source>
        <strain evidence="2">KIB-2018</strain>
        <tissue evidence="2">Leaf</tissue>
    </source>
</reference>
<keyword evidence="3" id="KW-1185">Reference proteome</keyword>